<dbReference type="EMBL" id="JAIQCJ010000779">
    <property type="protein sequence ID" value="KAJ8794644.1"/>
    <property type="molecule type" value="Genomic_DNA"/>
</dbReference>
<keyword evidence="3" id="KW-1185">Reference proteome</keyword>
<dbReference type="Proteomes" id="UP001159641">
    <property type="component" value="Unassembled WGS sequence"/>
</dbReference>
<gene>
    <name evidence="2" type="ORF">J1605_003115</name>
</gene>
<evidence type="ECO:0000313" key="3">
    <source>
        <dbReference type="Proteomes" id="UP001159641"/>
    </source>
</evidence>
<organism evidence="2 3">
    <name type="scientific">Eschrichtius robustus</name>
    <name type="common">California gray whale</name>
    <name type="synonym">Eschrichtius gibbosus</name>
    <dbReference type="NCBI Taxonomy" id="9764"/>
    <lineage>
        <taxon>Eukaryota</taxon>
        <taxon>Metazoa</taxon>
        <taxon>Chordata</taxon>
        <taxon>Craniata</taxon>
        <taxon>Vertebrata</taxon>
        <taxon>Euteleostomi</taxon>
        <taxon>Mammalia</taxon>
        <taxon>Eutheria</taxon>
        <taxon>Laurasiatheria</taxon>
        <taxon>Artiodactyla</taxon>
        <taxon>Whippomorpha</taxon>
        <taxon>Cetacea</taxon>
        <taxon>Mysticeti</taxon>
        <taxon>Eschrichtiidae</taxon>
        <taxon>Eschrichtius</taxon>
    </lineage>
</organism>
<protein>
    <submittedName>
        <fullName evidence="2">Uncharacterized protein</fullName>
    </submittedName>
</protein>
<evidence type="ECO:0000256" key="1">
    <source>
        <dbReference type="SAM" id="MobiDB-lite"/>
    </source>
</evidence>
<proteinExistence type="predicted"/>
<feature type="compositionally biased region" description="Polar residues" evidence="1">
    <location>
        <begin position="337"/>
        <end position="347"/>
    </location>
</feature>
<feature type="compositionally biased region" description="Polar residues" evidence="1">
    <location>
        <begin position="213"/>
        <end position="226"/>
    </location>
</feature>
<reference evidence="2 3" key="1">
    <citation type="submission" date="2022-11" db="EMBL/GenBank/DDBJ databases">
        <title>Whole genome sequence of Eschrichtius robustus ER-17-0199.</title>
        <authorList>
            <person name="Bruniche-Olsen A."/>
            <person name="Black A.N."/>
            <person name="Fields C.J."/>
            <person name="Walden K."/>
            <person name="Dewoody J.A."/>
        </authorList>
    </citation>
    <scope>NUCLEOTIDE SEQUENCE [LARGE SCALE GENOMIC DNA]</scope>
    <source>
        <strain evidence="2">ER-17-0199</strain>
        <tissue evidence="2">Blubber</tissue>
    </source>
</reference>
<feature type="region of interest" description="Disordered" evidence="1">
    <location>
        <begin position="213"/>
        <end position="270"/>
    </location>
</feature>
<dbReference type="InterPro" id="IPR031518">
    <property type="entry name" value="DUF4693"/>
</dbReference>
<accession>A0AB34HW11</accession>
<feature type="compositionally biased region" description="Low complexity" evidence="1">
    <location>
        <begin position="251"/>
        <end position="268"/>
    </location>
</feature>
<name>A0AB34HW11_ESCRO</name>
<dbReference type="Pfam" id="PF15764">
    <property type="entry name" value="DUF4693"/>
    <property type="match status" value="2"/>
</dbReference>
<dbReference type="AlphaFoldDB" id="A0AB34HW11"/>
<dbReference type="PANTHER" id="PTHR14870:SF1">
    <property type="entry name" value="TUBULIN EPSILON AND DELTA COMPLEX PROTEIN 2"/>
    <property type="match status" value="1"/>
</dbReference>
<comment type="caution">
    <text evidence="2">The sequence shown here is derived from an EMBL/GenBank/DDBJ whole genome shotgun (WGS) entry which is preliminary data.</text>
</comment>
<evidence type="ECO:0000313" key="2">
    <source>
        <dbReference type="EMBL" id="KAJ8794644.1"/>
    </source>
</evidence>
<feature type="region of interest" description="Disordered" evidence="1">
    <location>
        <begin position="327"/>
        <end position="347"/>
    </location>
</feature>
<dbReference type="PANTHER" id="PTHR14870">
    <property type="entry name" value="TUBULIN EPSILON AND DELTA COMPLEX PROTEIN 2"/>
    <property type="match status" value="1"/>
</dbReference>
<sequence>MSKALSVSKSPSVFLVEMTIIVAASRGAVGLKRGGAFRALVLCLVQSQHPELSPHILVTGPCWLLSPFSLNSLLAFPRVGQLCHPFHGQCPLGSPGPPKAPPDIQQSQTAQAGAATLALAYFSWPSPAGWGHHAALWFAGCACVHPSLWAQLSSAQTSDSVDAATTAKTQSLQKTQTTSSWPGSRLSAAEVEAELRHLQEACLLLRLRMGKSSRQSPRTGCRSTAACSPRRGCRPARGSVSAGCGSGAQYPGAADPGGPRAAGGQAAPADPPGKVLMAELLPLVSKQEPLGPRWLVLCRAEHSLLCEGGQHFLPSYEKISLLTEPFPWPGPPPVPQDLQQRQAASAP</sequence>